<organism evidence="1 2">
    <name type="scientific">Cryptosporangium japonicum</name>
    <dbReference type="NCBI Taxonomy" id="80872"/>
    <lineage>
        <taxon>Bacteria</taxon>
        <taxon>Bacillati</taxon>
        <taxon>Actinomycetota</taxon>
        <taxon>Actinomycetes</taxon>
        <taxon>Cryptosporangiales</taxon>
        <taxon>Cryptosporangiaceae</taxon>
        <taxon>Cryptosporangium</taxon>
    </lineage>
</organism>
<dbReference type="Pfam" id="PF05401">
    <property type="entry name" value="NodS"/>
    <property type="match status" value="1"/>
</dbReference>
<dbReference type="GO" id="GO:0032259">
    <property type="term" value="P:methylation"/>
    <property type="evidence" value="ECO:0007669"/>
    <property type="project" value="UniProtKB-KW"/>
</dbReference>
<dbReference type="RefSeq" id="WP_344654439.1">
    <property type="nucleotide sequence ID" value="NZ_BAAAGX010000046.1"/>
</dbReference>
<dbReference type="InterPro" id="IPR029063">
    <property type="entry name" value="SAM-dependent_MTases_sf"/>
</dbReference>
<keyword evidence="1" id="KW-0489">Methyltransferase</keyword>
<keyword evidence="2" id="KW-1185">Reference proteome</keyword>
<protein>
    <submittedName>
        <fullName evidence="1">SAM-dependent methyltransferase</fullName>
    </submittedName>
</protein>
<evidence type="ECO:0000313" key="1">
    <source>
        <dbReference type="EMBL" id="GAA0282302.1"/>
    </source>
</evidence>
<sequence length="200" mass="22267">MTTLPTEYFDRMYAADDDPWGFRSRWYEERKYAVTLAALPRRRYRSGFEPGCSIGVLTAALADRCDTLLSTDVAEAAVTRARANAPGARVEVRRLPDEWPDETFDLIVLSEVGYYLDRAALERLVDATIAGLEPGGDLVLVHWLHPVADYPIDGDTVHAAFSGRPELARTVVHEEADFRLEVYARVPPAARSVAAREGLC</sequence>
<name>A0ABP3EWP2_9ACTN</name>
<keyword evidence="1" id="KW-0808">Transferase</keyword>
<dbReference type="Proteomes" id="UP001500967">
    <property type="component" value="Unassembled WGS sequence"/>
</dbReference>
<dbReference type="Gene3D" id="3.40.50.150">
    <property type="entry name" value="Vaccinia Virus protein VP39"/>
    <property type="match status" value="1"/>
</dbReference>
<evidence type="ECO:0000313" key="2">
    <source>
        <dbReference type="Proteomes" id="UP001500967"/>
    </source>
</evidence>
<reference evidence="2" key="1">
    <citation type="journal article" date="2019" name="Int. J. Syst. Evol. Microbiol.">
        <title>The Global Catalogue of Microorganisms (GCM) 10K type strain sequencing project: providing services to taxonomists for standard genome sequencing and annotation.</title>
        <authorList>
            <consortium name="The Broad Institute Genomics Platform"/>
            <consortium name="The Broad Institute Genome Sequencing Center for Infectious Disease"/>
            <person name="Wu L."/>
            <person name="Ma J."/>
        </authorList>
    </citation>
    <scope>NUCLEOTIDE SEQUENCE [LARGE SCALE GENOMIC DNA]</scope>
    <source>
        <strain evidence="2">JCM 10425</strain>
    </source>
</reference>
<dbReference type="InterPro" id="IPR008715">
    <property type="entry name" value="SAM-MeTfrase_NodS-like"/>
</dbReference>
<dbReference type="SUPFAM" id="SSF53335">
    <property type="entry name" value="S-adenosyl-L-methionine-dependent methyltransferases"/>
    <property type="match status" value="1"/>
</dbReference>
<dbReference type="GO" id="GO:0008168">
    <property type="term" value="F:methyltransferase activity"/>
    <property type="evidence" value="ECO:0007669"/>
    <property type="project" value="UniProtKB-KW"/>
</dbReference>
<accession>A0ABP3EWP2</accession>
<dbReference type="EMBL" id="BAAAGX010000046">
    <property type="protein sequence ID" value="GAA0282302.1"/>
    <property type="molecule type" value="Genomic_DNA"/>
</dbReference>
<dbReference type="CDD" id="cd02440">
    <property type="entry name" value="AdoMet_MTases"/>
    <property type="match status" value="1"/>
</dbReference>
<comment type="caution">
    <text evidence="1">The sequence shown here is derived from an EMBL/GenBank/DDBJ whole genome shotgun (WGS) entry which is preliminary data.</text>
</comment>
<proteinExistence type="predicted"/>
<gene>
    <name evidence="1" type="ORF">GCM10009539_82790</name>
</gene>